<evidence type="ECO:0008006" key="3">
    <source>
        <dbReference type="Google" id="ProtNLM"/>
    </source>
</evidence>
<organism evidence="1 2">
    <name type="scientific">Psychroflexus halocasei</name>
    <dbReference type="NCBI Taxonomy" id="908615"/>
    <lineage>
        <taxon>Bacteria</taxon>
        <taxon>Pseudomonadati</taxon>
        <taxon>Bacteroidota</taxon>
        <taxon>Flavobacteriia</taxon>
        <taxon>Flavobacteriales</taxon>
        <taxon>Flavobacteriaceae</taxon>
        <taxon>Psychroflexus</taxon>
    </lineage>
</organism>
<evidence type="ECO:0000313" key="2">
    <source>
        <dbReference type="Proteomes" id="UP000198820"/>
    </source>
</evidence>
<dbReference type="InterPro" id="IPR011050">
    <property type="entry name" value="Pectin_lyase_fold/virulence"/>
</dbReference>
<protein>
    <recommendedName>
        <fullName evidence="3">Right handed beta helix region</fullName>
    </recommendedName>
</protein>
<gene>
    <name evidence="1" type="ORF">SAMN05421540_10524</name>
</gene>
<dbReference type="SUPFAM" id="SSF51126">
    <property type="entry name" value="Pectin lyase-like"/>
    <property type="match status" value="1"/>
</dbReference>
<accession>A0A1H4AGL1</accession>
<reference evidence="1 2" key="1">
    <citation type="submission" date="2016-10" db="EMBL/GenBank/DDBJ databases">
        <authorList>
            <person name="de Groot N.N."/>
        </authorList>
    </citation>
    <scope>NUCLEOTIDE SEQUENCE [LARGE SCALE GENOMIC DNA]</scope>
    <source>
        <strain evidence="1 2">DSM 23581</strain>
    </source>
</reference>
<dbReference type="Proteomes" id="UP000198820">
    <property type="component" value="Unassembled WGS sequence"/>
</dbReference>
<sequence length="415" mass="46788">MKNYQFNLKHIFYLFTVSLLMVGCSSDDDGTPDDPGEPDPTVEPVVLDCDFFQEGNIHLEKVPNAIVDYIVTCDPKIKGDLIIDEGVVIEFERNAGLQMIHDNNYKIQMNGTVDNPILLTGVEKTKGYWRGLLMTSDDPTNVMKHVTVEYAGQQRPGGWGYEGAVIGSWGAVMSFDNCTIQHCQEIGLHWVGYSAELNIYNSIFTKNDLPIKTNPNFINSIDETSTYQGNINDYVRLEHTDVNKDITFHNIDVPFFSNGFKPSNGAKRTFTFKPGVTILMDAGSQMRFQNAFSYQHETIMIGTPEDRITIKGKEDVPGYWKGLSIESDSPLNEIAYLDIANAGRTTAYPNGAINLGYSSYLKIENVNFIDCFEYAMSLDYRQTMFYLEYDNLVLDNTPKLFSDRHGVEVADPHNP</sequence>
<dbReference type="STRING" id="908615.SAMN05421540_10524"/>
<dbReference type="EMBL" id="FNQF01000005">
    <property type="protein sequence ID" value="SEA34918.1"/>
    <property type="molecule type" value="Genomic_DNA"/>
</dbReference>
<keyword evidence="2" id="KW-1185">Reference proteome</keyword>
<dbReference type="PROSITE" id="PS51257">
    <property type="entry name" value="PROKAR_LIPOPROTEIN"/>
    <property type="match status" value="1"/>
</dbReference>
<name>A0A1H4AGL1_9FLAO</name>
<dbReference type="RefSeq" id="WP_093242442.1">
    <property type="nucleotide sequence ID" value="NZ_FNQF01000005.1"/>
</dbReference>
<proteinExistence type="predicted"/>
<evidence type="ECO:0000313" key="1">
    <source>
        <dbReference type="EMBL" id="SEA34918.1"/>
    </source>
</evidence>
<dbReference type="AlphaFoldDB" id="A0A1H4AGL1"/>